<comment type="caution">
    <text evidence="7">The sequence shown here is derived from an EMBL/GenBank/DDBJ whole genome shotgun (WGS) entry which is preliminary data.</text>
</comment>
<gene>
    <name evidence="7" type="ORF">RUMHYD_03246</name>
</gene>
<protein>
    <recommendedName>
        <fullName evidence="6">ABC-2 type transporter transmembrane domain-containing protein</fullName>
    </recommendedName>
</protein>
<dbReference type="EMBL" id="ACBZ01000173">
    <property type="protein sequence ID" value="EEG47870.1"/>
    <property type="molecule type" value="Genomic_DNA"/>
</dbReference>
<keyword evidence="3 5" id="KW-1133">Transmembrane helix</keyword>
<proteinExistence type="predicted"/>
<name>C0CQT3_BLAHS</name>
<evidence type="ECO:0000256" key="4">
    <source>
        <dbReference type="ARBA" id="ARBA00023136"/>
    </source>
</evidence>
<dbReference type="Proteomes" id="UP000003100">
    <property type="component" value="Unassembled WGS sequence"/>
</dbReference>
<keyword evidence="4 5" id="KW-0472">Membrane</keyword>
<reference evidence="7 8" key="1">
    <citation type="submission" date="2009-01" db="EMBL/GenBank/DDBJ databases">
        <authorList>
            <person name="Fulton L."/>
            <person name="Clifton S."/>
            <person name="Fulton B."/>
            <person name="Xu J."/>
            <person name="Minx P."/>
            <person name="Pepin K.H."/>
            <person name="Johnson M."/>
            <person name="Bhonagiri V."/>
            <person name="Nash W.E."/>
            <person name="Mardis E.R."/>
            <person name="Wilson R.K."/>
        </authorList>
    </citation>
    <scope>NUCLEOTIDE SEQUENCE [LARGE SCALE GENOMIC DNA]</scope>
    <source>
        <strain evidence="8">DSM 10507 / JCM 14656 / S5a33</strain>
    </source>
</reference>
<feature type="transmembrane region" description="Helical" evidence="5">
    <location>
        <begin position="16"/>
        <end position="37"/>
    </location>
</feature>
<dbReference type="RefSeq" id="WP_005951273.1">
    <property type="nucleotide sequence ID" value="NZ_CP136423.1"/>
</dbReference>
<sequence>MKGLIYQLKNVRKDKFCVMSFLLPILVAIALNVIGSIDLSSLGELNFGVVTQSSTSEMKVWLERYGTVTAYQTREELIAAINDPSTNLIGVEPDGDSIKTVISGDELSVFYQAASTLPDLYRRRGTEVVNIQVLEQPDLMAGYQNIFIAITLIVAMFMGCTFNAVNIISEKEDGIALINEILPISSKEYIAQKIFIGFVFGSISAILTAIFCFRLSPVEVPVMLILIILSAFVSALIGLFVGWASDGLMAGVVYIKIVMIVFMAVPTVSYLVGKGNKIFSYLCYLVPSSATFEGIMGLGNGNIAIARKDVIILAIHCVFWLLLYLALSKYRKKYNNLNQKQH</sequence>
<keyword evidence="8" id="KW-1185">Reference proteome</keyword>
<dbReference type="Pfam" id="PF12698">
    <property type="entry name" value="ABC2_membrane_3"/>
    <property type="match status" value="1"/>
</dbReference>
<dbReference type="InterPro" id="IPR013525">
    <property type="entry name" value="ABC2_TM"/>
</dbReference>
<dbReference type="GO" id="GO:0016020">
    <property type="term" value="C:membrane"/>
    <property type="evidence" value="ECO:0007669"/>
    <property type="project" value="UniProtKB-SubCell"/>
</dbReference>
<dbReference type="HOGENOM" id="CLU_823502_0_0_9"/>
<comment type="subcellular location">
    <subcellularLocation>
        <location evidence="1">Membrane</location>
        <topology evidence="1">Multi-pass membrane protein</topology>
    </subcellularLocation>
</comment>
<feature type="transmembrane region" description="Helical" evidence="5">
    <location>
        <begin position="146"/>
        <end position="168"/>
    </location>
</feature>
<organism evidence="7 8">
    <name type="scientific">Blautia hydrogenotrophica (strain DSM 10507 / JCM 14656 / S5a33)</name>
    <name type="common">Ruminococcus hydrogenotrophicus</name>
    <dbReference type="NCBI Taxonomy" id="476272"/>
    <lineage>
        <taxon>Bacteria</taxon>
        <taxon>Bacillati</taxon>
        <taxon>Bacillota</taxon>
        <taxon>Clostridia</taxon>
        <taxon>Lachnospirales</taxon>
        <taxon>Lachnospiraceae</taxon>
        <taxon>Blautia</taxon>
    </lineage>
</organism>
<dbReference type="PATRIC" id="fig|476272.21.peg.1371"/>
<reference evidence="7 8" key="2">
    <citation type="submission" date="2009-02" db="EMBL/GenBank/DDBJ databases">
        <title>Draft genome sequence of Blautia hydrogenotrophica DSM 10507 (Ruminococcus hydrogenotrophicus DSM 10507).</title>
        <authorList>
            <person name="Sudarsanam P."/>
            <person name="Ley R."/>
            <person name="Guruge J."/>
            <person name="Turnbaugh P.J."/>
            <person name="Mahowald M."/>
            <person name="Liep D."/>
            <person name="Gordon J."/>
        </authorList>
    </citation>
    <scope>NUCLEOTIDE SEQUENCE [LARGE SCALE GENOMIC DNA]</scope>
    <source>
        <strain evidence="8">DSM 10507 / JCM 14656 / S5a33</strain>
    </source>
</reference>
<evidence type="ECO:0000256" key="1">
    <source>
        <dbReference type="ARBA" id="ARBA00004141"/>
    </source>
</evidence>
<dbReference type="AlphaFoldDB" id="C0CQT3"/>
<evidence type="ECO:0000256" key="3">
    <source>
        <dbReference type="ARBA" id="ARBA00022989"/>
    </source>
</evidence>
<dbReference type="GeneID" id="86822912"/>
<evidence type="ECO:0000256" key="5">
    <source>
        <dbReference type="SAM" id="Phobius"/>
    </source>
</evidence>
<dbReference type="eggNOG" id="ENOG5033QCA">
    <property type="taxonomic scope" value="Bacteria"/>
</dbReference>
<evidence type="ECO:0000259" key="6">
    <source>
        <dbReference type="Pfam" id="PF12698"/>
    </source>
</evidence>
<evidence type="ECO:0000256" key="2">
    <source>
        <dbReference type="ARBA" id="ARBA00022692"/>
    </source>
</evidence>
<dbReference type="GO" id="GO:0140359">
    <property type="term" value="F:ABC-type transporter activity"/>
    <property type="evidence" value="ECO:0007669"/>
    <property type="project" value="InterPro"/>
</dbReference>
<feature type="transmembrane region" description="Helical" evidence="5">
    <location>
        <begin position="310"/>
        <end position="327"/>
    </location>
</feature>
<evidence type="ECO:0000313" key="8">
    <source>
        <dbReference type="Proteomes" id="UP000003100"/>
    </source>
</evidence>
<feature type="transmembrane region" description="Helical" evidence="5">
    <location>
        <begin position="194"/>
        <end position="216"/>
    </location>
</feature>
<keyword evidence="2 5" id="KW-0812">Transmembrane</keyword>
<feature type="transmembrane region" description="Helical" evidence="5">
    <location>
        <begin position="222"/>
        <end position="241"/>
    </location>
</feature>
<accession>C0CQT3</accession>
<evidence type="ECO:0000313" key="7">
    <source>
        <dbReference type="EMBL" id="EEG47870.1"/>
    </source>
</evidence>
<feature type="domain" description="ABC-2 type transporter transmembrane" evidence="6">
    <location>
        <begin position="16"/>
        <end position="323"/>
    </location>
</feature>
<feature type="transmembrane region" description="Helical" evidence="5">
    <location>
        <begin position="253"/>
        <end position="272"/>
    </location>
</feature>